<dbReference type="Pfam" id="PF00797">
    <property type="entry name" value="Acetyltransf_2"/>
    <property type="match status" value="1"/>
</dbReference>
<evidence type="ECO:0000313" key="3">
    <source>
        <dbReference type="EMBL" id="AIG75459.1"/>
    </source>
</evidence>
<dbReference type="AlphaFoldDB" id="A0A075USH7"/>
<accession>A0A075USH7</accession>
<dbReference type="InterPro" id="IPR038765">
    <property type="entry name" value="Papain-like_cys_pep_sf"/>
</dbReference>
<gene>
    <name evidence="3" type="ORF">AJAP_12890</name>
</gene>
<dbReference type="PANTHER" id="PTHR11786:SF0">
    <property type="entry name" value="ARYLAMINE N-ACETYLTRANSFERASE 4-RELATED"/>
    <property type="match status" value="1"/>
</dbReference>
<evidence type="ECO:0000256" key="1">
    <source>
        <dbReference type="ARBA" id="ARBA00006547"/>
    </source>
</evidence>
<evidence type="ECO:0000256" key="2">
    <source>
        <dbReference type="RuleBase" id="RU003452"/>
    </source>
</evidence>
<comment type="similarity">
    <text evidence="1 2">Belongs to the arylamine N-acetyltransferase family.</text>
</comment>
<dbReference type="GO" id="GO:0016407">
    <property type="term" value="F:acetyltransferase activity"/>
    <property type="evidence" value="ECO:0007669"/>
    <property type="project" value="InterPro"/>
</dbReference>
<proteinExistence type="inferred from homology"/>
<name>A0A075USH7_9PSEU</name>
<dbReference type="Proteomes" id="UP000028492">
    <property type="component" value="Chromosome"/>
</dbReference>
<dbReference type="EMBL" id="CP008953">
    <property type="protein sequence ID" value="AIG75459.1"/>
    <property type="molecule type" value="Genomic_DNA"/>
</dbReference>
<keyword evidence="4" id="KW-1185">Reference proteome</keyword>
<dbReference type="Gene3D" id="3.30.2140.10">
    <property type="entry name" value="Arylamine N-acetyltransferase"/>
    <property type="match status" value="1"/>
</dbReference>
<organism evidence="3 4">
    <name type="scientific">Amycolatopsis japonica</name>
    <dbReference type="NCBI Taxonomy" id="208439"/>
    <lineage>
        <taxon>Bacteria</taxon>
        <taxon>Bacillati</taxon>
        <taxon>Actinomycetota</taxon>
        <taxon>Actinomycetes</taxon>
        <taxon>Pseudonocardiales</taxon>
        <taxon>Pseudonocardiaceae</taxon>
        <taxon>Amycolatopsis</taxon>
        <taxon>Amycolatopsis japonica group</taxon>
    </lineage>
</organism>
<keyword evidence="3" id="KW-0808">Transferase</keyword>
<dbReference type="KEGG" id="aja:AJAP_12890"/>
<reference evidence="3 4" key="1">
    <citation type="journal article" date="2014" name="J. Biotechnol.">
        <title>Complete genome sequence of the actinobacterium Amycolatopsis japonica MG417-CF17(T) (=DSM 44213T) producing (S,S)-N,N'-ethylenediaminedisuccinic acid.</title>
        <authorList>
            <person name="Stegmann E."/>
            <person name="Albersmeier A."/>
            <person name="Spohn M."/>
            <person name="Gert H."/>
            <person name="Weber T."/>
            <person name="Wohlleben W."/>
            <person name="Kalinowski J."/>
            <person name="Ruckert C."/>
        </authorList>
    </citation>
    <scope>NUCLEOTIDE SEQUENCE [LARGE SCALE GENOMIC DNA]</scope>
    <source>
        <strain evidence="4">MG417-CF17 (DSM 44213)</strain>
    </source>
</reference>
<sequence length="278" mass="31281">MTIDAFLDRLEYREPVRPDLTTLRNLHRAWRLRVPYENLDVQLGRPILLTPEALTDKFARRGRGGLCYEMNGALGLLLKAVGFAVTIVEAAVLRSTRGEGQWGNHIALLVDVDGESWLADTGIGDAFLEPLPLREGTHRQGELTFRMERLDSGTWRAHHHSGGAIDSWDFRTAPREIAEFAERARTKSPDSVFAKVLVAQHHRDGRELALRARTVKRGDGDRHTLSSLDEFAGTLREFRVPLDDVGADELAALWAKTEEQHETWLALQGLNPRVRGMP</sequence>
<dbReference type="SUPFAM" id="SSF54001">
    <property type="entry name" value="Cysteine proteinases"/>
    <property type="match status" value="1"/>
</dbReference>
<dbReference type="PRINTS" id="PR01543">
    <property type="entry name" value="ANATRNSFRASE"/>
</dbReference>
<evidence type="ECO:0000313" key="4">
    <source>
        <dbReference type="Proteomes" id="UP000028492"/>
    </source>
</evidence>
<dbReference type="eggNOG" id="COG2162">
    <property type="taxonomic scope" value="Bacteria"/>
</dbReference>
<dbReference type="RefSeq" id="WP_038510975.1">
    <property type="nucleotide sequence ID" value="NZ_CP008953.1"/>
</dbReference>
<dbReference type="PANTHER" id="PTHR11786">
    <property type="entry name" value="N-HYDROXYARYLAMINE O-ACETYLTRANSFERASE"/>
    <property type="match status" value="1"/>
</dbReference>
<dbReference type="Gene3D" id="2.40.128.150">
    <property type="entry name" value="Cysteine proteinases"/>
    <property type="match status" value="1"/>
</dbReference>
<protein>
    <submittedName>
        <fullName evidence="3">N-acetyltransferase</fullName>
    </submittedName>
</protein>
<dbReference type="InterPro" id="IPR001447">
    <property type="entry name" value="Arylamine_N-AcTrfase"/>
</dbReference>
<dbReference type="STRING" id="208439.AJAP_12890"/>
<dbReference type="HOGENOM" id="CLU_049918_1_0_11"/>